<dbReference type="InterPro" id="IPR015424">
    <property type="entry name" value="PyrdxlP-dep_Trfase"/>
</dbReference>
<accession>A0AA90Z5R3</accession>
<sequence>MTDRGNALYCGDPVMRLSDLFCRDSAGGYTALFQDRSVFWSYNTRVAIRASCDLLGLQPEDEVLAPAYNCGSEVDPLIDAGLSVRLYPVSENLRVDPARIAPLITGRTKAIYVIHYFGVLQPYLADLRALCDQHGLRMIEDCALSLLSGASPAEGRTGDVSVFCFYKFVPVFGGGAMVINAPDLSARHPFPRPAPGKAVTKTLLRAGLATVLGLSRMQAMLQKVRGRQEPPPHSDGDQPEDIPGHYYFDPALRGAQMSVFTSRPLRAYSVAETIAIRRSNWQRYRDVLNEFPEIRMLVPELPVDACPLNMPIIVAGRDRVVRALQKSGIGATAWWAGFNRNLDWSGQAEAMTLKDNVVSLPVHQYLSAAHIDHIIAQLKSELVA</sequence>
<evidence type="ECO:0008006" key="5">
    <source>
        <dbReference type="Google" id="ProtNLM"/>
    </source>
</evidence>
<dbReference type="GO" id="GO:0008483">
    <property type="term" value="F:transaminase activity"/>
    <property type="evidence" value="ECO:0007669"/>
    <property type="project" value="TreeGrafter"/>
</dbReference>
<dbReference type="PANTHER" id="PTHR30244:SF34">
    <property type="entry name" value="DTDP-4-AMINO-4,6-DIDEOXYGALACTOSE TRANSAMINASE"/>
    <property type="match status" value="1"/>
</dbReference>
<evidence type="ECO:0000256" key="1">
    <source>
        <dbReference type="ARBA" id="ARBA00037999"/>
    </source>
</evidence>
<organism evidence="3 4">
    <name type="scientific">Ruegeria atlantica</name>
    <dbReference type="NCBI Taxonomy" id="81569"/>
    <lineage>
        <taxon>Bacteria</taxon>
        <taxon>Pseudomonadati</taxon>
        <taxon>Pseudomonadota</taxon>
        <taxon>Alphaproteobacteria</taxon>
        <taxon>Rhodobacterales</taxon>
        <taxon>Roseobacteraceae</taxon>
        <taxon>Ruegeria</taxon>
    </lineage>
</organism>
<keyword evidence="2" id="KW-0663">Pyridoxal phosphate</keyword>
<evidence type="ECO:0000313" key="3">
    <source>
        <dbReference type="EMBL" id="NOE20721.1"/>
    </source>
</evidence>
<dbReference type="Pfam" id="PF01041">
    <property type="entry name" value="DegT_DnrJ_EryC1"/>
    <property type="match status" value="2"/>
</dbReference>
<dbReference type="SUPFAM" id="SSF53383">
    <property type="entry name" value="PLP-dependent transferases"/>
    <property type="match status" value="1"/>
</dbReference>
<proteinExistence type="inferred from homology"/>
<dbReference type="InterPro" id="IPR015421">
    <property type="entry name" value="PyrdxlP-dep_Trfase_major"/>
</dbReference>
<evidence type="ECO:0000313" key="4">
    <source>
        <dbReference type="Proteomes" id="UP000597886"/>
    </source>
</evidence>
<dbReference type="InterPro" id="IPR015422">
    <property type="entry name" value="PyrdxlP-dep_Trfase_small"/>
</dbReference>
<comment type="similarity">
    <text evidence="1 2">Belongs to the DegT/DnrJ/EryC1 family.</text>
</comment>
<dbReference type="Gene3D" id="3.90.1150.10">
    <property type="entry name" value="Aspartate Aminotransferase, domain 1"/>
    <property type="match status" value="1"/>
</dbReference>
<evidence type="ECO:0000256" key="2">
    <source>
        <dbReference type="RuleBase" id="RU004508"/>
    </source>
</evidence>
<dbReference type="Gene3D" id="3.40.640.10">
    <property type="entry name" value="Type I PLP-dependent aspartate aminotransferase-like (Major domain)"/>
    <property type="match status" value="1"/>
</dbReference>
<dbReference type="InterPro" id="IPR000653">
    <property type="entry name" value="DegT/StrS_aminotransferase"/>
</dbReference>
<dbReference type="EMBL" id="WVRA01000012">
    <property type="protein sequence ID" value="NOE20721.1"/>
    <property type="molecule type" value="Genomic_DNA"/>
</dbReference>
<comment type="caution">
    <text evidence="3">The sequence shown here is derived from an EMBL/GenBank/DDBJ whole genome shotgun (WGS) entry which is preliminary data.</text>
</comment>
<gene>
    <name evidence="3" type="ORF">GS634_21535</name>
</gene>
<dbReference type="AlphaFoldDB" id="A0AA90Z5R3"/>
<dbReference type="PANTHER" id="PTHR30244">
    <property type="entry name" value="TRANSAMINASE"/>
    <property type="match status" value="1"/>
</dbReference>
<dbReference type="RefSeq" id="WP_171331837.1">
    <property type="nucleotide sequence ID" value="NZ_WVRA01000012.1"/>
</dbReference>
<reference evidence="3" key="1">
    <citation type="submission" date="2019-12" db="EMBL/GenBank/DDBJ databases">
        <title>Ruegeria JWLKs population differentiation of coral mucus and skeleton niches.</title>
        <authorList>
            <person name="Luo D."/>
        </authorList>
    </citation>
    <scope>NUCLEOTIDE SEQUENCE</scope>
    <source>
        <strain evidence="3">HKCCD6181</strain>
    </source>
</reference>
<dbReference type="GO" id="GO:0000271">
    <property type="term" value="P:polysaccharide biosynthetic process"/>
    <property type="evidence" value="ECO:0007669"/>
    <property type="project" value="TreeGrafter"/>
</dbReference>
<dbReference type="Proteomes" id="UP000597886">
    <property type="component" value="Unassembled WGS sequence"/>
</dbReference>
<name>A0AA90Z5R3_9RHOB</name>
<dbReference type="GO" id="GO:0030170">
    <property type="term" value="F:pyridoxal phosphate binding"/>
    <property type="evidence" value="ECO:0007669"/>
    <property type="project" value="TreeGrafter"/>
</dbReference>
<protein>
    <recommendedName>
        <fullName evidence="5">L-glutamine:2-deoxy-scyllo-inosose aminotransferase</fullName>
    </recommendedName>
</protein>